<evidence type="ECO:0000256" key="4">
    <source>
        <dbReference type="ARBA" id="ARBA00022801"/>
    </source>
</evidence>
<comment type="similarity">
    <text evidence="2">Belongs to the peptidase A22B family.</text>
</comment>
<dbReference type="GO" id="GO:0098554">
    <property type="term" value="C:cytoplasmic side of endoplasmic reticulum membrane"/>
    <property type="evidence" value="ECO:0007669"/>
    <property type="project" value="TreeGrafter"/>
</dbReference>
<dbReference type="PANTHER" id="PTHR12174:SF23">
    <property type="entry name" value="MINOR HISTOCOMPATIBILITY ANTIGEN H13"/>
    <property type="match status" value="1"/>
</dbReference>
<evidence type="ECO:0000256" key="1">
    <source>
        <dbReference type="ARBA" id="ARBA00004477"/>
    </source>
</evidence>
<dbReference type="AlphaFoldDB" id="A0A8H4RGZ5"/>
<dbReference type="GO" id="GO:0006465">
    <property type="term" value="P:signal peptide processing"/>
    <property type="evidence" value="ECO:0007669"/>
    <property type="project" value="TreeGrafter"/>
</dbReference>
<dbReference type="EMBL" id="JAAMPI010000772">
    <property type="protein sequence ID" value="KAF4628720.1"/>
    <property type="molecule type" value="Genomic_DNA"/>
</dbReference>
<name>A0A8H4RGZ5_9HELO</name>
<feature type="region of interest" description="Disordered" evidence="8">
    <location>
        <begin position="503"/>
        <end position="570"/>
    </location>
</feature>
<evidence type="ECO:0000256" key="8">
    <source>
        <dbReference type="SAM" id="MobiDB-lite"/>
    </source>
</evidence>
<dbReference type="OrthoDB" id="29661at2759"/>
<feature type="transmembrane region" description="Helical" evidence="9">
    <location>
        <begin position="336"/>
        <end position="357"/>
    </location>
</feature>
<dbReference type="GO" id="GO:0033619">
    <property type="term" value="P:membrane protein proteolysis"/>
    <property type="evidence" value="ECO:0007669"/>
    <property type="project" value="TreeGrafter"/>
</dbReference>
<dbReference type="PANTHER" id="PTHR12174">
    <property type="entry name" value="SIGNAL PEPTIDE PEPTIDASE"/>
    <property type="match status" value="1"/>
</dbReference>
<feature type="transmembrane region" description="Helical" evidence="9">
    <location>
        <begin position="295"/>
        <end position="316"/>
    </location>
</feature>
<comment type="caution">
    <text evidence="10">The sequence shown here is derived from an EMBL/GenBank/DDBJ whole genome shotgun (WGS) entry which is preliminary data.</text>
</comment>
<gene>
    <name evidence="10" type="ORF">G7Y89_g9437</name>
</gene>
<feature type="transmembrane region" description="Helical" evidence="9">
    <location>
        <begin position="429"/>
        <end position="451"/>
    </location>
</feature>
<comment type="subcellular location">
    <subcellularLocation>
        <location evidence="1">Endoplasmic reticulum membrane</location>
        <topology evidence="1">Multi-pass membrane protein</topology>
    </subcellularLocation>
</comment>
<organism evidence="10 11">
    <name type="scientific">Cudoniella acicularis</name>
    <dbReference type="NCBI Taxonomy" id="354080"/>
    <lineage>
        <taxon>Eukaryota</taxon>
        <taxon>Fungi</taxon>
        <taxon>Dikarya</taxon>
        <taxon>Ascomycota</taxon>
        <taxon>Pezizomycotina</taxon>
        <taxon>Leotiomycetes</taxon>
        <taxon>Helotiales</taxon>
        <taxon>Tricladiaceae</taxon>
        <taxon>Cudoniella</taxon>
    </lineage>
</organism>
<evidence type="ECO:0000256" key="2">
    <source>
        <dbReference type="ARBA" id="ARBA00006859"/>
    </source>
</evidence>
<evidence type="ECO:0000313" key="10">
    <source>
        <dbReference type="EMBL" id="KAF4628720.1"/>
    </source>
</evidence>
<evidence type="ECO:0008006" key="12">
    <source>
        <dbReference type="Google" id="ProtNLM"/>
    </source>
</evidence>
<dbReference type="InterPro" id="IPR007369">
    <property type="entry name" value="Peptidase_A22B_SPP"/>
</dbReference>
<keyword evidence="4" id="KW-0378">Hydrolase</keyword>
<feature type="compositionally biased region" description="Basic and acidic residues" evidence="8">
    <location>
        <begin position="503"/>
        <end position="540"/>
    </location>
</feature>
<keyword evidence="11" id="KW-1185">Reference proteome</keyword>
<accession>A0A8H4RGZ5</accession>
<keyword evidence="5" id="KW-0256">Endoplasmic reticulum</keyword>
<proteinExistence type="inferred from homology"/>
<dbReference type="Pfam" id="PF04258">
    <property type="entry name" value="Peptidase_A22B"/>
    <property type="match status" value="1"/>
</dbReference>
<keyword evidence="3 9" id="KW-0812">Transmembrane</keyword>
<evidence type="ECO:0000256" key="3">
    <source>
        <dbReference type="ARBA" id="ARBA00022692"/>
    </source>
</evidence>
<feature type="compositionally biased region" description="Acidic residues" evidence="8">
    <location>
        <begin position="551"/>
        <end position="570"/>
    </location>
</feature>
<feature type="transmembrane region" description="Helical" evidence="9">
    <location>
        <begin position="243"/>
        <end position="261"/>
    </location>
</feature>
<sequence>MDTSAAMEKFLSFFQGDSPALHFIGKYGYKIYERRELIQMETHLILSALFPIYIGSHASLRRPPSAEAPKKSKNGDEEDDEIKVDPIVEGLTPSDAIMFPVLAGITLAGLYFIIKWLKDPALLNRILTWYFSGLGIFGVGRLAGDGLNVLTTFVFPSAWSSRKETYFIDQELSKQLVGDISKSGIQKYRKFADGKTNPLAGPLSDIKFSKSTTQSLWNLRALLKNTWIFRGYIHNAINIKSRVRLNDAIGLVLGIIAITLYNTVGKTWWLTNLLGFGFCYGTLQLMSPTTFWTGSLVLAGLFIYDITMVFYTPLMVTVATSLDVPIKLVFPGPKQGSMLGLGDVVLPGIMMAIALRFDLYLQYLRKQQIRTAQDLHTFGSPGNLPKDLIKKVYKAPYEAATGVWGERFWTSYSSTTKTPADGARFPKTYFYASVIGYITSMVTTLVVLKIFNHAQPALLYLVPGVLISLWATALLRGEFKLMWEYTEDGSLESDWADVKAKREAEEKAEKEKSKKGKGDLEGRMDGDKKEVEDEKKELKEVVSGVQHINGEADDTDEFSVSEEDDEDDKS</sequence>
<dbReference type="GO" id="GO:0098553">
    <property type="term" value="C:lumenal side of endoplasmic reticulum membrane"/>
    <property type="evidence" value="ECO:0007669"/>
    <property type="project" value="TreeGrafter"/>
</dbReference>
<feature type="transmembrane region" description="Helical" evidence="9">
    <location>
        <begin position="97"/>
        <end position="117"/>
    </location>
</feature>
<protein>
    <recommendedName>
        <fullName evidence="12">Signal peptide peptidase</fullName>
    </recommendedName>
</protein>
<keyword evidence="6 9" id="KW-1133">Transmembrane helix</keyword>
<evidence type="ECO:0000256" key="7">
    <source>
        <dbReference type="ARBA" id="ARBA00023136"/>
    </source>
</evidence>
<evidence type="ECO:0000313" key="11">
    <source>
        <dbReference type="Proteomes" id="UP000566819"/>
    </source>
</evidence>
<evidence type="ECO:0000256" key="5">
    <source>
        <dbReference type="ARBA" id="ARBA00022824"/>
    </source>
</evidence>
<feature type="transmembrane region" description="Helical" evidence="9">
    <location>
        <begin position="457"/>
        <end position="475"/>
    </location>
</feature>
<reference evidence="10 11" key="1">
    <citation type="submission" date="2020-03" db="EMBL/GenBank/DDBJ databases">
        <title>Draft Genome Sequence of Cudoniella acicularis.</title>
        <authorList>
            <person name="Buettner E."/>
            <person name="Kellner H."/>
        </authorList>
    </citation>
    <scope>NUCLEOTIDE SEQUENCE [LARGE SCALE GENOMIC DNA]</scope>
    <source>
        <strain evidence="10 11">DSM 108380</strain>
    </source>
</reference>
<dbReference type="InterPro" id="IPR006639">
    <property type="entry name" value="Preselin/SPP"/>
</dbReference>
<evidence type="ECO:0000256" key="9">
    <source>
        <dbReference type="SAM" id="Phobius"/>
    </source>
</evidence>
<dbReference type="SMART" id="SM00730">
    <property type="entry name" value="PSN"/>
    <property type="match status" value="1"/>
</dbReference>
<dbReference type="GO" id="GO:0042500">
    <property type="term" value="F:aspartic endopeptidase activity, intramembrane cleaving"/>
    <property type="evidence" value="ECO:0007669"/>
    <property type="project" value="InterPro"/>
</dbReference>
<evidence type="ECO:0000256" key="6">
    <source>
        <dbReference type="ARBA" id="ARBA00022989"/>
    </source>
</evidence>
<keyword evidence="7 9" id="KW-0472">Membrane</keyword>
<dbReference type="Proteomes" id="UP000566819">
    <property type="component" value="Unassembled WGS sequence"/>
</dbReference>